<name>A0A8S4QIV4_9NEOP</name>
<comment type="caution">
    <text evidence="2">The sequence shown here is derived from an EMBL/GenBank/DDBJ whole genome shotgun (WGS) entry which is preliminary data.</text>
</comment>
<evidence type="ECO:0000313" key="3">
    <source>
        <dbReference type="Proteomes" id="UP000838756"/>
    </source>
</evidence>
<evidence type="ECO:0000313" key="2">
    <source>
        <dbReference type="EMBL" id="CAH2210680.1"/>
    </source>
</evidence>
<dbReference type="AlphaFoldDB" id="A0A8S4QIV4"/>
<reference evidence="2" key="1">
    <citation type="submission" date="2022-03" db="EMBL/GenBank/DDBJ databases">
        <authorList>
            <person name="Lindestad O."/>
        </authorList>
    </citation>
    <scope>NUCLEOTIDE SEQUENCE</scope>
</reference>
<sequence length="116" mass="13589">MWQQTTALFRPPLLKITLKLFYLVTVIYMTLMDTGRHVAGHVACIPCEVFHCLRWFPLTITWAICLVKKLIDDSEESTCEESFLKAMWQQTTALFRPPLLKITLKLFYLVTVIYMT</sequence>
<keyword evidence="3" id="KW-1185">Reference proteome</keyword>
<evidence type="ECO:0000256" key="1">
    <source>
        <dbReference type="SAM" id="Phobius"/>
    </source>
</evidence>
<proteinExistence type="predicted"/>
<protein>
    <submittedName>
        <fullName evidence="2">Jg18828 protein</fullName>
    </submittedName>
</protein>
<dbReference type="EMBL" id="CAKXAJ010008046">
    <property type="protein sequence ID" value="CAH2210680.1"/>
    <property type="molecule type" value="Genomic_DNA"/>
</dbReference>
<dbReference type="Proteomes" id="UP000838756">
    <property type="component" value="Unassembled WGS sequence"/>
</dbReference>
<keyword evidence="1" id="KW-0812">Transmembrane</keyword>
<feature type="non-terminal residue" evidence="2">
    <location>
        <position position="1"/>
    </location>
</feature>
<organism evidence="2 3">
    <name type="scientific">Pararge aegeria aegeria</name>
    <dbReference type="NCBI Taxonomy" id="348720"/>
    <lineage>
        <taxon>Eukaryota</taxon>
        <taxon>Metazoa</taxon>
        <taxon>Ecdysozoa</taxon>
        <taxon>Arthropoda</taxon>
        <taxon>Hexapoda</taxon>
        <taxon>Insecta</taxon>
        <taxon>Pterygota</taxon>
        <taxon>Neoptera</taxon>
        <taxon>Endopterygota</taxon>
        <taxon>Lepidoptera</taxon>
        <taxon>Glossata</taxon>
        <taxon>Ditrysia</taxon>
        <taxon>Papilionoidea</taxon>
        <taxon>Nymphalidae</taxon>
        <taxon>Satyrinae</taxon>
        <taxon>Satyrini</taxon>
        <taxon>Parargina</taxon>
        <taxon>Pararge</taxon>
    </lineage>
</organism>
<gene>
    <name evidence="2" type="primary">jg18828</name>
    <name evidence="2" type="ORF">PAEG_LOCUS2569</name>
</gene>
<feature type="transmembrane region" description="Helical" evidence="1">
    <location>
        <begin position="12"/>
        <end position="31"/>
    </location>
</feature>
<keyword evidence="1" id="KW-1133">Transmembrane helix</keyword>
<accession>A0A8S4QIV4</accession>
<keyword evidence="1" id="KW-0472">Membrane</keyword>